<sequence>MLAVLATLPPPGLALAAIAAIIALYAAMLIVRFVVHARRRRLKLIAACFLTIAVVGLGSVIAIATVNWAPL</sequence>
<dbReference type="Proteomes" id="UP001500943">
    <property type="component" value="Unassembled WGS sequence"/>
</dbReference>
<keyword evidence="1" id="KW-1133">Transmembrane helix</keyword>
<protein>
    <submittedName>
        <fullName evidence="2">Uncharacterized protein</fullName>
    </submittedName>
</protein>
<comment type="caution">
    <text evidence="2">The sequence shown here is derived from an EMBL/GenBank/DDBJ whole genome shotgun (WGS) entry which is preliminary data.</text>
</comment>
<feature type="transmembrane region" description="Helical" evidence="1">
    <location>
        <begin position="12"/>
        <end position="35"/>
    </location>
</feature>
<organism evidence="2 3">
    <name type="scientific">Rhodoglobus aureus</name>
    <dbReference type="NCBI Taxonomy" id="191497"/>
    <lineage>
        <taxon>Bacteria</taxon>
        <taxon>Bacillati</taxon>
        <taxon>Actinomycetota</taxon>
        <taxon>Actinomycetes</taxon>
        <taxon>Micrococcales</taxon>
        <taxon>Microbacteriaceae</taxon>
        <taxon>Rhodoglobus</taxon>
    </lineage>
</organism>
<accession>A0ABP4GDA6</accession>
<evidence type="ECO:0000256" key="1">
    <source>
        <dbReference type="SAM" id="Phobius"/>
    </source>
</evidence>
<keyword evidence="3" id="KW-1185">Reference proteome</keyword>
<feature type="transmembrane region" description="Helical" evidence="1">
    <location>
        <begin position="44"/>
        <end position="69"/>
    </location>
</feature>
<evidence type="ECO:0000313" key="2">
    <source>
        <dbReference type="EMBL" id="GAA1218965.1"/>
    </source>
</evidence>
<evidence type="ECO:0000313" key="3">
    <source>
        <dbReference type="Proteomes" id="UP001500943"/>
    </source>
</evidence>
<dbReference type="EMBL" id="BAAAKW010000030">
    <property type="protein sequence ID" value="GAA1218965.1"/>
    <property type="molecule type" value="Genomic_DNA"/>
</dbReference>
<name>A0ABP4GDA6_9MICO</name>
<keyword evidence="1" id="KW-0812">Transmembrane</keyword>
<proteinExistence type="predicted"/>
<reference evidence="3" key="1">
    <citation type="journal article" date="2019" name="Int. J. Syst. Evol. Microbiol.">
        <title>The Global Catalogue of Microorganisms (GCM) 10K type strain sequencing project: providing services to taxonomists for standard genome sequencing and annotation.</title>
        <authorList>
            <consortium name="The Broad Institute Genomics Platform"/>
            <consortium name="The Broad Institute Genome Sequencing Center for Infectious Disease"/>
            <person name="Wu L."/>
            <person name="Ma J."/>
        </authorList>
    </citation>
    <scope>NUCLEOTIDE SEQUENCE [LARGE SCALE GENOMIC DNA]</scope>
    <source>
        <strain evidence="3">JCM 12762</strain>
    </source>
</reference>
<gene>
    <name evidence="2" type="ORF">GCM10009655_18020</name>
</gene>
<keyword evidence="1" id="KW-0472">Membrane</keyword>